<dbReference type="InterPro" id="IPR011042">
    <property type="entry name" value="6-blade_b-propeller_TolB-like"/>
</dbReference>
<dbReference type="Pfam" id="PF07676">
    <property type="entry name" value="PD40"/>
    <property type="match status" value="1"/>
</dbReference>
<dbReference type="RefSeq" id="WP_191894044.1">
    <property type="nucleotide sequence ID" value="NZ_BMQD01000003.1"/>
</dbReference>
<organism evidence="2 3">
    <name type="scientific">Planomonospora parontospora</name>
    <dbReference type="NCBI Taxonomy" id="58119"/>
    <lineage>
        <taxon>Bacteria</taxon>
        <taxon>Bacillati</taxon>
        <taxon>Actinomycetota</taxon>
        <taxon>Actinomycetes</taxon>
        <taxon>Streptosporangiales</taxon>
        <taxon>Streptosporangiaceae</taxon>
        <taxon>Planomonospora</taxon>
    </lineage>
</organism>
<proteinExistence type="predicted"/>
<feature type="region of interest" description="Disordered" evidence="1">
    <location>
        <begin position="506"/>
        <end position="532"/>
    </location>
</feature>
<evidence type="ECO:0000256" key="1">
    <source>
        <dbReference type="SAM" id="MobiDB-lite"/>
    </source>
</evidence>
<dbReference type="Proteomes" id="UP000627984">
    <property type="component" value="Unassembled WGS sequence"/>
</dbReference>
<protein>
    <submittedName>
        <fullName evidence="2">Uncharacterized protein</fullName>
    </submittedName>
</protein>
<feature type="region of interest" description="Disordered" evidence="1">
    <location>
        <begin position="565"/>
        <end position="588"/>
    </location>
</feature>
<evidence type="ECO:0000313" key="3">
    <source>
        <dbReference type="Proteomes" id="UP000627984"/>
    </source>
</evidence>
<accession>A0AA37BDL1</accession>
<reference evidence="2" key="1">
    <citation type="journal article" date="2014" name="Int. J. Syst. Evol. Microbiol.">
        <title>Complete genome sequence of Corynebacterium casei LMG S-19264T (=DSM 44701T), isolated from a smear-ripened cheese.</title>
        <authorList>
            <consortium name="US DOE Joint Genome Institute (JGI-PGF)"/>
            <person name="Walter F."/>
            <person name="Albersmeier A."/>
            <person name="Kalinowski J."/>
            <person name="Ruckert C."/>
        </authorList>
    </citation>
    <scope>NUCLEOTIDE SEQUENCE</scope>
    <source>
        <strain evidence="2">JCM 3093</strain>
    </source>
</reference>
<dbReference type="InterPro" id="IPR011659">
    <property type="entry name" value="WD40"/>
</dbReference>
<comment type="caution">
    <text evidence="2">The sequence shown here is derived from an EMBL/GenBank/DDBJ whole genome shotgun (WGS) entry which is preliminary data.</text>
</comment>
<dbReference type="SUPFAM" id="SSF82171">
    <property type="entry name" value="DPP6 N-terminal domain-like"/>
    <property type="match status" value="2"/>
</dbReference>
<gene>
    <name evidence="2" type="ORF">GCM10010126_14730</name>
</gene>
<name>A0AA37BDL1_9ACTN</name>
<reference evidence="2" key="2">
    <citation type="submission" date="2022-09" db="EMBL/GenBank/DDBJ databases">
        <authorList>
            <person name="Sun Q."/>
            <person name="Ohkuma M."/>
        </authorList>
    </citation>
    <scope>NUCLEOTIDE SEQUENCE</scope>
    <source>
        <strain evidence="2">JCM 3093</strain>
    </source>
</reference>
<evidence type="ECO:0000313" key="2">
    <source>
        <dbReference type="EMBL" id="GGK56157.1"/>
    </source>
</evidence>
<dbReference type="AlphaFoldDB" id="A0AA37BDL1"/>
<dbReference type="Gene3D" id="2.120.10.30">
    <property type="entry name" value="TolB, C-terminal domain"/>
    <property type="match status" value="1"/>
</dbReference>
<sequence length="654" mass="69979">MTAPWGPWRRYRWPTAGAVAGAAVIGLALAFLVDSGSAGPRPLTGLWEPPPLPVTVSYASPRCRYGPGPDPQVSACSGWRLAVRSGESVEGAEPVEGNGALRSIEIPDAAQQLRVPGGPVLRPPLRVSGDGRRVAYFSTTEQHFVAHDLPSGRRVGLSPRLLDGITARERIGLHVSADGRFFAATRLGRSPQVHLTDFTTGTTTALDGVCEVVGLGRDARRIIGVPCSGDPSEVEDPSELYDRTTWAVFDRRGEQIGTVSERVRGSGVNSALVAADGKHSVGLYREAFGGEYGPDYQERSSERHDVLAVRDLRSGEVVDLVRLPEIDHGWSHRGMVGDRALVSKVSDDDFHLVDLSTGAISPVTDQPAWSDPMTVFGAPATGPATGPPVPPEHPLPTAPPSGVVSGCRGSPCGRWHLVTAAVPEPPMPGALAVPSLFAVSRDGRRLAYGREKDMRLVVHDLKTGKAIPASGPLDPDIGWESDQPRLFFTPDGRRLVYQSGEGQPVEITDTRTGRRSRSRVGPGDGLIGWTSTGPVVHRVTAGEDGPYESELRFLTPGGKRLRTIRTDGWPGGPPSGVSPDGRRGVAPSGEEAPLIIDVATGREVRTDITRYGGRRHWIFQGWVTSDEILVRTEGTATREYGVLTLSTGELDILR</sequence>
<dbReference type="EMBL" id="BMQD01000003">
    <property type="protein sequence ID" value="GGK56157.1"/>
    <property type="molecule type" value="Genomic_DNA"/>
</dbReference>